<evidence type="ECO:0000256" key="4">
    <source>
        <dbReference type="ARBA" id="ARBA00022927"/>
    </source>
</evidence>
<feature type="region of interest" description="Disordered" evidence="7">
    <location>
        <begin position="508"/>
        <end position="656"/>
    </location>
</feature>
<feature type="compositionally biased region" description="Basic and acidic residues" evidence="7">
    <location>
        <begin position="616"/>
        <end position="636"/>
    </location>
</feature>
<keyword evidence="5 6" id="KW-0539">Nucleus</keyword>
<evidence type="ECO:0000259" key="8">
    <source>
        <dbReference type="Pfam" id="PF05285"/>
    </source>
</evidence>
<dbReference type="PANTHER" id="PTHR12730:SF0">
    <property type="entry name" value="PROTEIN SDA1 HOMOLOG"/>
    <property type="match status" value="1"/>
</dbReference>
<feature type="region of interest" description="Disordered" evidence="7">
    <location>
        <begin position="251"/>
        <end position="281"/>
    </location>
</feature>
<evidence type="ECO:0000313" key="10">
    <source>
        <dbReference type="EMBL" id="CEM12089.1"/>
    </source>
</evidence>
<keyword evidence="4 6" id="KW-0653">Protein transport</keyword>
<dbReference type="Pfam" id="PF08158">
    <property type="entry name" value="SDA1_HEAT"/>
    <property type="match status" value="1"/>
</dbReference>
<comment type="subcellular location">
    <subcellularLocation>
        <location evidence="6">Nucleus</location>
        <location evidence="6">Nucleolus</location>
    </subcellularLocation>
</comment>
<feature type="compositionally biased region" description="Polar residues" evidence="7">
    <location>
        <begin position="638"/>
        <end position="647"/>
    </location>
</feature>
<feature type="region of interest" description="Disordered" evidence="7">
    <location>
        <begin position="669"/>
        <end position="827"/>
    </location>
</feature>
<comment type="function">
    <text evidence="6">Required for 60S pre-ribosomal subunits export to the cytoplasm.</text>
</comment>
<dbReference type="Pfam" id="PF05285">
    <property type="entry name" value="SDA1_dom"/>
    <property type="match status" value="1"/>
</dbReference>
<dbReference type="InterPro" id="IPR012977">
    <property type="entry name" value="SDA1_N"/>
</dbReference>
<protein>
    <recommendedName>
        <fullName evidence="6">Protein SDA1</fullName>
    </recommendedName>
</protein>
<dbReference type="InterPro" id="IPR027312">
    <property type="entry name" value="Sda1"/>
</dbReference>
<evidence type="ECO:0000256" key="1">
    <source>
        <dbReference type="ARBA" id="ARBA00005783"/>
    </source>
</evidence>
<dbReference type="SUPFAM" id="SSF48371">
    <property type="entry name" value="ARM repeat"/>
    <property type="match status" value="1"/>
</dbReference>
<dbReference type="EMBL" id="CDMZ01000338">
    <property type="protein sequence ID" value="CEM12089.1"/>
    <property type="molecule type" value="Genomic_DNA"/>
</dbReference>
<keyword evidence="2 6" id="KW-0813">Transport</keyword>
<dbReference type="GO" id="GO:0042273">
    <property type="term" value="P:ribosomal large subunit biogenesis"/>
    <property type="evidence" value="ECO:0007669"/>
    <property type="project" value="UniProtKB-UniRule"/>
</dbReference>
<feature type="compositionally biased region" description="Acidic residues" evidence="7">
    <location>
        <begin position="526"/>
        <end position="590"/>
    </location>
</feature>
<feature type="region of interest" description="Disordered" evidence="7">
    <location>
        <begin position="832"/>
        <end position="851"/>
    </location>
</feature>
<feature type="domain" description="SDA1 middle" evidence="8">
    <location>
        <begin position="576"/>
        <end position="687"/>
    </location>
</feature>
<dbReference type="GO" id="GO:0015031">
    <property type="term" value="P:protein transport"/>
    <property type="evidence" value="ECO:0007669"/>
    <property type="project" value="UniProtKB-KW"/>
</dbReference>
<evidence type="ECO:0000256" key="5">
    <source>
        <dbReference type="ARBA" id="ARBA00023242"/>
    </source>
</evidence>
<organism evidence="10">
    <name type="scientific">Chromera velia CCMP2878</name>
    <dbReference type="NCBI Taxonomy" id="1169474"/>
    <lineage>
        <taxon>Eukaryota</taxon>
        <taxon>Sar</taxon>
        <taxon>Alveolata</taxon>
        <taxon>Colpodellida</taxon>
        <taxon>Chromeraceae</taxon>
        <taxon>Chromera</taxon>
    </lineage>
</organism>
<proteinExistence type="inferred from homology"/>
<dbReference type="GO" id="GO:0000055">
    <property type="term" value="P:ribosomal large subunit export from nucleus"/>
    <property type="evidence" value="ECO:0007669"/>
    <property type="project" value="UniProtKB-UniRule"/>
</dbReference>
<keyword evidence="3 6" id="KW-0690">Ribosome biogenesis</keyword>
<feature type="domain" description="SDA1 N-terminal" evidence="9">
    <location>
        <begin position="61"/>
        <end position="433"/>
    </location>
</feature>
<name>A0A0G4FG99_9ALVE</name>
<evidence type="ECO:0000259" key="9">
    <source>
        <dbReference type="Pfam" id="PF08158"/>
    </source>
</evidence>
<dbReference type="PANTHER" id="PTHR12730">
    <property type="entry name" value="HSDA/SDA1-RELATED"/>
    <property type="match status" value="1"/>
</dbReference>
<feature type="compositionally biased region" description="Basic and acidic residues" evidence="7">
    <location>
        <begin position="767"/>
        <end position="783"/>
    </location>
</feature>
<evidence type="ECO:0000256" key="3">
    <source>
        <dbReference type="ARBA" id="ARBA00022517"/>
    </source>
</evidence>
<evidence type="ECO:0000256" key="7">
    <source>
        <dbReference type="SAM" id="MobiDB-lite"/>
    </source>
</evidence>
<dbReference type="InterPro" id="IPR016024">
    <property type="entry name" value="ARM-type_fold"/>
</dbReference>
<gene>
    <name evidence="10" type="ORF">Cvel_16761</name>
</gene>
<dbReference type="AlphaFoldDB" id="A0A0G4FG99"/>
<dbReference type="VEuPathDB" id="CryptoDB:Cvel_16761"/>
<feature type="compositionally biased region" description="Basic and acidic residues" evidence="7">
    <location>
        <begin position="681"/>
        <end position="697"/>
    </location>
</feature>
<evidence type="ECO:0000256" key="6">
    <source>
        <dbReference type="RuleBase" id="RU365057"/>
    </source>
</evidence>
<dbReference type="PhylomeDB" id="A0A0G4FG99"/>
<evidence type="ECO:0000256" key="2">
    <source>
        <dbReference type="ARBA" id="ARBA00022448"/>
    </source>
</evidence>
<comment type="similarity">
    <text evidence="1 6">Belongs to the SDA1 family.</text>
</comment>
<feature type="compositionally biased region" description="Basic residues" evidence="7">
    <location>
        <begin position="257"/>
        <end position="270"/>
    </location>
</feature>
<accession>A0A0G4FG99</accession>
<reference evidence="10" key="1">
    <citation type="submission" date="2014-11" db="EMBL/GenBank/DDBJ databases">
        <authorList>
            <person name="Otto D Thomas"/>
            <person name="Naeem Raeece"/>
        </authorList>
    </citation>
    <scope>NUCLEOTIDE SEQUENCE</scope>
</reference>
<dbReference type="GO" id="GO:0005730">
    <property type="term" value="C:nucleolus"/>
    <property type="evidence" value="ECO:0007669"/>
    <property type="project" value="UniProtKB-SubCell"/>
</dbReference>
<feature type="compositionally biased region" description="Acidic residues" evidence="7">
    <location>
        <begin position="698"/>
        <end position="729"/>
    </location>
</feature>
<dbReference type="InterPro" id="IPR007949">
    <property type="entry name" value="SDA1_MD"/>
</dbReference>
<sequence length="851" mass="96078">MASGSRDKTLSLPKLQNNVKRDPEAYRHEFDVQYQHFDSTLELFRIRPQKPAKHFSELVTFLSHTTPCYTTPTNNVGERFAERILAILGEHFSMLHPRTREVLVNALILLRNRQQISTLRVLPMYFRLFRCPDKELRKQIYTHVVRDIASLGVKQKDQKLHSELKSFLFDHMKDADAAVSRRALGVMVELYKRRVWIDEKTVNMVAAGCLAPDLKTAAAAAQFILGNLTSAAERLESESEGEAETVRKVAKDLMGPKKSRGREKKLKKLKGTVEKAAKRKARKKSGMEATISFAAMDVLYDPHGLAEQIFSRVTGRHEPFKFRLLLLNVVSRLIGRHKLVLLNFYPHMQKLLFPHQREVTQVLACLAQGCHELVPPEELIPVTKTITQNFVSESQHPSVIAVGLNAIREICARSPLAVDDDMLTDLTGFRDVKDKSVQVAVKSLINLFRDVNPQALHRSLRGKDASLLLQGTEGDEKRPSFGASKVATSVAGLELVAQKKMLREALREEAGKRRQQGGEGSVMRDEEMDSDGSEGGVSEDEDEEEEDLDLDGMDLDEAEEVEEGEEADEEDEGDESEDDDEEEEDGEDEEGVKVTPPAAKKAKKEKEDEEGGMDDGPGRETAADREARREADERSKRTASSEAQLLSMTELLGPEDFEKIRKLQLKEESLRAMGAAKRKRVEAEERARVIEKIRMDADAEEDQEESEEEDESEEESEESSDEEMDSEDEAMLHTKTARERKKNENFVGVDAVRPDSLMSRAKKKKASKEERLAAVKEGREGRGKYQSKIKGAPHSLPESVKRRSKPMSMIRQKTALQNKKKADVQSKLKSLRAHIKNLKVKKGGKQKRRRG</sequence>